<proteinExistence type="predicted"/>
<feature type="region of interest" description="Disordered" evidence="1">
    <location>
        <begin position="96"/>
        <end position="146"/>
    </location>
</feature>
<feature type="compositionally biased region" description="Basic and acidic residues" evidence="1">
    <location>
        <begin position="102"/>
        <end position="125"/>
    </location>
</feature>
<name>A0AAV5SNX5_9BILA</name>
<accession>A0AAV5SNX5</accession>
<keyword evidence="3" id="KW-1185">Reference proteome</keyword>
<gene>
    <name evidence="2" type="ORF">PENTCL1PPCAC_7076</name>
</gene>
<protein>
    <recommendedName>
        <fullName evidence="4">Ribosomal protein</fullName>
    </recommendedName>
</protein>
<dbReference type="AlphaFoldDB" id="A0AAV5SNX5"/>
<evidence type="ECO:0008006" key="4">
    <source>
        <dbReference type="Google" id="ProtNLM"/>
    </source>
</evidence>
<dbReference type="Proteomes" id="UP001432027">
    <property type="component" value="Unassembled WGS sequence"/>
</dbReference>
<feature type="compositionally biased region" description="Gly residues" evidence="1">
    <location>
        <begin position="127"/>
        <end position="136"/>
    </location>
</feature>
<organism evidence="2 3">
    <name type="scientific">Pristionchus entomophagus</name>
    <dbReference type="NCBI Taxonomy" id="358040"/>
    <lineage>
        <taxon>Eukaryota</taxon>
        <taxon>Metazoa</taxon>
        <taxon>Ecdysozoa</taxon>
        <taxon>Nematoda</taxon>
        <taxon>Chromadorea</taxon>
        <taxon>Rhabditida</taxon>
        <taxon>Rhabditina</taxon>
        <taxon>Diplogasteromorpha</taxon>
        <taxon>Diplogasteroidea</taxon>
        <taxon>Neodiplogasteridae</taxon>
        <taxon>Pristionchus</taxon>
    </lineage>
</organism>
<sequence length="236" mass="25296">ASSGESGMGAEGEEKVFCASAMEWRRARDRREAGSPWAMDNGEMTRGAGQISTALDSRRRLISSPTNFASLFAEPRLSAVADCTGTREIPPLATAEARTGGRARDEAAARAARRREANVGHERRGSVGLGASGDIGGRPTSKGLWARGRGVGSPLAVVRGRTHGLKQHELHHGRASGGSTRRRGLQCLGLVRQIKDRRVLVGHSEKSVSLLDEIDDAVDEFWVLFGVLQLVQDGHI</sequence>
<comment type="caution">
    <text evidence="2">The sequence shown here is derived from an EMBL/GenBank/DDBJ whole genome shotgun (WGS) entry which is preliminary data.</text>
</comment>
<evidence type="ECO:0000313" key="3">
    <source>
        <dbReference type="Proteomes" id="UP001432027"/>
    </source>
</evidence>
<evidence type="ECO:0000313" key="2">
    <source>
        <dbReference type="EMBL" id="GMS84901.1"/>
    </source>
</evidence>
<dbReference type="EMBL" id="BTSX01000002">
    <property type="protein sequence ID" value="GMS84901.1"/>
    <property type="molecule type" value="Genomic_DNA"/>
</dbReference>
<evidence type="ECO:0000256" key="1">
    <source>
        <dbReference type="SAM" id="MobiDB-lite"/>
    </source>
</evidence>
<feature type="non-terminal residue" evidence="2">
    <location>
        <position position="1"/>
    </location>
</feature>
<reference evidence="2" key="1">
    <citation type="submission" date="2023-10" db="EMBL/GenBank/DDBJ databases">
        <title>Genome assembly of Pristionchus species.</title>
        <authorList>
            <person name="Yoshida K."/>
            <person name="Sommer R.J."/>
        </authorList>
    </citation>
    <scope>NUCLEOTIDE SEQUENCE</scope>
    <source>
        <strain evidence="2">RS0144</strain>
    </source>
</reference>